<accession>A0ABW3KHY1</accession>
<evidence type="ECO:0000256" key="1">
    <source>
        <dbReference type="ARBA" id="ARBA00023015"/>
    </source>
</evidence>
<dbReference type="CDD" id="cd06170">
    <property type="entry name" value="LuxR_C_like"/>
    <property type="match status" value="1"/>
</dbReference>
<evidence type="ECO:0000259" key="4">
    <source>
        <dbReference type="PROSITE" id="PS50043"/>
    </source>
</evidence>
<dbReference type="PROSITE" id="PS50043">
    <property type="entry name" value="HTH_LUXR_2"/>
    <property type="match status" value="1"/>
</dbReference>
<keyword evidence="1" id="KW-0805">Transcription regulation</keyword>
<dbReference type="PANTHER" id="PTHR44688:SF16">
    <property type="entry name" value="DNA-BINDING TRANSCRIPTIONAL ACTIVATOR DEVR_DOSR"/>
    <property type="match status" value="1"/>
</dbReference>
<gene>
    <name evidence="5" type="ORF">ACFQ1C_10625</name>
</gene>
<dbReference type="PRINTS" id="PR00038">
    <property type="entry name" value="HTHLUXR"/>
</dbReference>
<dbReference type="SUPFAM" id="SSF46894">
    <property type="entry name" value="C-terminal effector domain of the bipartite response regulators"/>
    <property type="match status" value="1"/>
</dbReference>
<sequence length="284" mass="31392">MSILNENDYQQALAKAISAIGTVAFVRRLASLVATQVTSDCTLILSYRSGGPAVYLYDNLQHRRDLLFQQYLNGIYAQDPFYQALSRGLSEGVYALRTLVAEQGRGPHYMAEFYQATGWQEELGLVLSLHKGQWLTLFLGRLAAVPFSADEQARLRHLLPILSALCRQHWPATSDLMALSPSVSPSVPPPTSSIDELITPLAPNKMRAHVDRALASFGKARLTPREQQVAALLLQGQNNDAIAQQLGIGVGTVKNHRKHLYSKLHIDSQAALFAHFINHLITND</sequence>
<dbReference type="Pfam" id="PF00196">
    <property type="entry name" value="GerE"/>
    <property type="match status" value="1"/>
</dbReference>
<evidence type="ECO:0000256" key="3">
    <source>
        <dbReference type="ARBA" id="ARBA00023163"/>
    </source>
</evidence>
<dbReference type="InterPro" id="IPR000792">
    <property type="entry name" value="Tscrpt_reg_LuxR_C"/>
</dbReference>
<dbReference type="PROSITE" id="PS00622">
    <property type="entry name" value="HTH_LUXR_1"/>
    <property type="match status" value="1"/>
</dbReference>
<evidence type="ECO:0000313" key="5">
    <source>
        <dbReference type="EMBL" id="MFD1008608.1"/>
    </source>
</evidence>
<dbReference type="InterPro" id="IPR016032">
    <property type="entry name" value="Sig_transdc_resp-reg_C-effctor"/>
</dbReference>
<protein>
    <submittedName>
        <fullName evidence="5">Response regulator transcription factor</fullName>
    </submittedName>
</protein>
<keyword evidence="2" id="KW-0238">DNA-binding</keyword>
<dbReference type="SMART" id="SM00421">
    <property type="entry name" value="HTH_LUXR"/>
    <property type="match status" value="1"/>
</dbReference>
<dbReference type="Gene3D" id="1.10.10.10">
    <property type="entry name" value="Winged helix-like DNA-binding domain superfamily/Winged helix DNA-binding domain"/>
    <property type="match status" value="1"/>
</dbReference>
<dbReference type="Proteomes" id="UP001597048">
    <property type="component" value="Unassembled WGS sequence"/>
</dbReference>
<keyword evidence="6" id="KW-1185">Reference proteome</keyword>
<dbReference type="RefSeq" id="WP_379558589.1">
    <property type="nucleotide sequence ID" value="NZ_JBHTJS010000037.1"/>
</dbReference>
<organism evidence="5 6">
    <name type="scientific">Oceanisphaera ostreae</name>
    <dbReference type="NCBI Taxonomy" id="914151"/>
    <lineage>
        <taxon>Bacteria</taxon>
        <taxon>Pseudomonadati</taxon>
        <taxon>Pseudomonadota</taxon>
        <taxon>Gammaproteobacteria</taxon>
        <taxon>Aeromonadales</taxon>
        <taxon>Aeromonadaceae</taxon>
        <taxon>Oceanisphaera</taxon>
    </lineage>
</organism>
<comment type="caution">
    <text evidence="5">The sequence shown here is derived from an EMBL/GenBank/DDBJ whole genome shotgun (WGS) entry which is preliminary data.</text>
</comment>
<name>A0ABW3KHY1_9GAMM</name>
<evidence type="ECO:0000256" key="2">
    <source>
        <dbReference type="ARBA" id="ARBA00023125"/>
    </source>
</evidence>
<proteinExistence type="predicted"/>
<evidence type="ECO:0000313" key="6">
    <source>
        <dbReference type="Proteomes" id="UP001597048"/>
    </source>
</evidence>
<dbReference type="PANTHER" id="PTHR44688">
    <property type="entry name" value="DNA-BINDING TRANSCRIPTIONAL ACTIVATOR DEVR_DOSR"/>
    <property type="match status" value="1"/>
</dbReference>
<dbReference type="EMBL" id="JBHTJS010000037">
    <property type="protein sequence ID" value="MFD1008608.1"/>
    <property type="molecule type" value="Genomic_DNA"/>
</dbReference>
<reference evidence="6" key="1">
    <citation type="journal article" date="2019" name="Int. J. Syst. Evol. Microbiol.">
        <title>The Global Catalogue of Microorganisms (GCM) 10K type strain sequencing project: providing services to taxonomists for standard genome sequencing and annotation.</title>
        <authorList>
            <consortium name="The Broad Institute Genomics Platform"/>
            <consortium name="The Broad Institute Genome Sequencing Center for Infectious Disease"/>
            <person name="Wu L."/>
            <person name="Ma J."/>
        </authorList>
    </citation>
    <scope>NUCLEOTIDE SEQUENCE [LARGE SCALE GENOMIC DNA]</scope>
    <source>
        <strain evidence="6">CCUG 60525</strain>
    </source>
</reference>
<keyword evidence="3" id="KW-0804">Transcription</keyword>
<dbReference type="InterPro" id="IPR036388">
    <property type="entry name" value="WH-like_DNA-bd_sf"/>
</dbReference>
<feature type="domain" description="HTH luxR-type" evidence="4">
    <location>
        <begin position="215"/>
        <end position="280"/>
    </location>
</feature>